<reference evidence="2" key="2">
    <citation type="journal article" date="2014" name="ISME J.">
        <title>Microbial stratification in low pH oxic and suboxic macroscopic growths along an acid mine drainage.</title>
        <authorList>
            <person name="Mendez-Garcia C."/>
            <person name="Mesa V."/>
            <person name="Sprenger R.R."/>
            <person name="Richter M."/>
            <person name="Diez M.S."/>
            <person name="Solano J."/>
            <person name="Bargiela R."/>
            <person name="Golyshina O.V."/>
            <person name="Manteca A."/>
            <person name="Ramos J.L."/>
            <person name="Gallego J.R."/>
            <person name="Llorente I."/>
            <person name="Martins Dos Santos V.A."/>
            <person name="Jensen O.N."/>
            <person name="Pelaez A.I."/>
            <person name="Sanchez J."/>
            <person name="Ferrer M."/>
        </authorList>
    </citation>
    <scope>NUCLEOTIDE SEQUENCE</scope>
</reference>
<name>T1B501_9ZZZZ</name>
<feature type="non-terminal residue" evidence="2">
    <location>
        <position position="164"/>
    </location>
</feature>
<gene>
    <name evidence="2" type="ORF">B1B_11707</name>
</gene>
<evidence type="ECO:0000256" key="1">
    <source>
        <dbReference type="SAM" id="MobiDB-lite"/>
    </source>
</evidence>
<proteinExistence type="predicted"/>
<comment type="caution">
    <text evidence="2">The sequence shown here is derived from an EMBL/GenBank/DDBJ whole genome shotgun (WGS) entry which is preliminary data.</text>
</comment>
<feature type="region of interest" description="Disordered" evidence="1">
    <location>
        <begin position="92"/>
        <end position="117"/>
    </location>
</feature>
<dbReference type="EMBL" id="AUZY01007635">
    <property type="protein sequence ID" value="EQD49300.1"/>
    <property type="molecule type" value="Genomic_DNA"/>
</dbReference>
<protein>
    <submittedName>
        <fullName evidence="2">Transposase IS4 family protein</fullName>
    </submittedName>
</protein>
<accession>T1B501</accession>
<evidence type="ECO:0000313" key="2">
    <source>
        <dbReference type="EMBL" id="EQD49300.1"/>
    </source>
</evidence>
<dbReference type="AlphaFoldDB" id="T1B501"/>
<reference evidence="2" key="1">
    <citation type="submission" date="2013-08" db="EMBL/GenBank/DDBJ databases">
        <authorList>
            <person name="Mendez C."/>
            <person name="Richter M."/>
            <person name="Ferrer M."/>
            <person name="Sanchez J."/>
        </authorList>
    </citation>
    <scope>NUCLEOTIDE SEQUENCE</scope>
</reference>
<sequence length="164" mass="18058">MFIRACKNKKKNGKVYLSHQLVETLQTEKGPRTRILFSLGRLDLEPRRIKELEALFREKIEETSQKTGIPGLILTADPELVAIVDAAMRGDLTPGKKEKTPVPRPTGRAALDPDSLQTEDVRTLGPEILAVEAWEQLGVSSVLAQEGFTSKEQALACALVVGRL</sequence>
<organism evidence="2">
    <name type="scientific">mine drainage metagenome</name>
    <dbReference type="NCBI Taxonomy" id="410659"/>
    <lineage>
        <taxon>unclassified sequences</taxon>
        <taxon>metagenomes</taxon>
        <taxon>ecological metagenomes</taxon>
    </lineage>
</organism>